<name>A0A9K3D6Y8_9EUKA</name>
<proteinExistence type="predicted"/>
<feature type="non-terminal residue" evidence="1">
    <location>
        <position position="1"/>
    </location>
</feature>
<dbReference type="EMBL" id="BDIP01005186">
    <property type="protein sequence ID" value="GIQ89570.1"/>
    <property type="molecule type" value="Genomic_DNA"/>
</dbReference>
<comment type="caution">
    <text evidence="1">The sequence shown here is derived from an EMBL/GenBank/DDBJ whole genome shotgun (WGS) entry which is preliminary data.</text>
</comment>
<keyword evidence="2" id="KW-1185">Reference proteome</keyword>
<accession>A0A9K3D6Y8</accession>
<evidence type="ECO:0000313" key="1">
    <source>
        <dbReference type="EMBL" id="GIQ89570.1"/>
    </source>
</evidence>
<protein>
    <submittedName>
        <fullName evidence="1">Uncharacterized protein</fullName>
    </submittedName>
</protein>
<evidence type="ECO:0000313" key="2">
    <source>
        <dbReference type="Proteomes" id="UP000265618"/>
    </source>
</evidence>
<dbReference type="Proteomes" id="UP000265618">
    <property type="component" value="Unassembled WGS sequence"/>
</dbReference>
<gene>
    <name evidence="1" type="ORF">KIPB_012071</name>
</gene>
<sequence length="211" mass="22759">MSMRDDLSLSLSLYTLNAQVSIQCVMSMRDDLTAAVLVTTSQAGSGRTTPFLLLPPFSPDHALALKKGRKSAALSPSDQLRRRLLLGVRRCMATVSGQVTDSLSVVLPPLRSPKGLGLAVRVLFRHAEMHAQKRGAKHAHPSILLPDTGAYVEELRTIAQESACDLYMTSRLLSDLHAALGGPLSKYSVSRPTDSVRVVKVGYSPGVKQLV</sequence>
<reference evidence="1 2" key="1">
    <citation type="journal article" date="2018" name="PLoS ONE">
        <title>The draft genome of Kipferlia bialata reveals reductive genome evolution in fornicate parasites.</title>
        <authorList>
            <person name="Tanifuji G."/>
            <person name="Takabayashi S."/>
            <person name="Kume K."/>
            <person name="Takagi M."/>
            <person name="Nakayama T."/>
            <person name="Kamikawa R."/>
            <person name="Inagaki Y."/>
            <person name="Hashimoto T."/>
        </authorList>
    </citation>
    <scope>NUCLEOTIDE SEQUENCE [LARGE SCALE GENOMIC DNA]</scope>
    <source>
        <strain evidence="1">NY0173</strain>
    </source>
</reference>
<dbReference type="AlphaFoldDB" id="A0A9K3D6Y8"/>
<organism evidence="1 2">
    <name type="scientific">Kipferlia bialata</name>
    <dbReference type="NCBI Taxonomy" id="797122"/>
    <lineage>
        <taxon>Eukaryota</taxon>
        <taxon>Metamonada</taxon>
        <taxon>Carpediemonas-like organisms</taxon>
        <taxon>Kipferlia</taxon>
    </lineage>
</organism>